<dbReference type="InterPro" id="IPR050983">
    <property type="entry name" value="GST_Omega/HSP26"/>
</dbReference>
<dbReference type="CDD" id="cd03196">
    <property type="entry name" value="GST_C_5"/>
    <property type="match status" value="1"/>
</dbReference>
<dbReference type="InterPro" id="IPR036249">
    <property type="entry name" value="Thioredoxin-like_sf"/>
</dbReference>
<dbReference type="Pfam" id="PF13410">
    <property type="entry name" value="GST_C_2"/>
    <property type="match status" value="1"/>
</dbReference>
<dbReference type="Gene3D" id="1.20.1050.10">
    <property type="match status" value="1"/>
</dbReference>
<dbReference type="Pfam" id="PF13417">
    <property type="entry name" value="GST_N_3"/>
    <property type="match status" value="1"/>
</dbReference>
<dbReference type="EMBL" id="JABXOR010000183">
    <property type="protein sequence ID" value="NVO99159.1"/>
    <property type="molecule type" value="Genomic_DNA"/>
</dbReference>
<keyword evidence="1" id="KW-0808">Transferase</keyword>
<proteinExistence type="predicted"/>
<dbReference type="PROSITE" id="PS50404">
    <property type="entry name" value="GST_NTER"/>
    <property type="match status" value="1"/>
</dbReference>
<dbReference type="SUPFAM" id="SSF52833">
    <property type="entry name" value="Thioredoxin-like"/>
    <property type="match status" value="1"/>
</dbReference>
<organism evidence="1 2">
    <name type="scientific">Photobacterium damselae subsp. damselae</name>
    <name type="common">Listonella damsela</name>
    <dbReference type="NCBI Taxonomy" id="85581"/>
    <lineage>
        <taxon>Bacteria</taxon>
        <taxon>Pseudomonadati</taxon>
        <taxon>Pseudomonadota</taxon>
        <taxon>Gammaproteobacteria</taxon>
        <taxon>Vibrionales</taxon>
        <taxon>Vibrionaceae</taxon>
        <taxon>Photobacterium</taxon>
    </lineage>
</organism>
<protein>
    <submittedName>
        <fullName evidence="1">Glutathione S-transferase</fullName>
    </submittedName>
</protein>
<name>A0A7Y7QBR7_PHODD</name>
<dbReference type="Proteomes" id="UP000533429">
    <property type="component" value="Unassembled WGS sequence"/>
</dbReference>
<dbReference type="GO" id="GO:0005737">
    <property type="term" value="C:cytoplasm"/>
    <property type="evidence" value="ECO:0007669"/>
    <property type="project" value="TreeGrafter"/>
</dbReference>
<reference evidence="1 2" key="1">
    <citation type="submission" date="2020-06" db="EMBL/GenBank/DDBJ databases">
        <title>Photobacterium damselae subsp. damselae comparative genomics.</title>
        <authorList>
            <person name="Osorio C.R."/>
        </authorList>
    </citation>
    <scope>NUCLEOTIDE SEQUENCE [LARGE SCALE GENOMIC DNA]</scope>
    <source>
        <strain evidence="1 2">TW250/03</strain>
    </source>
</reference>
<sequence length="222" mass="26217">MSTPILYSLRQCPYAIRARLGLYFAQIQVELREVDMKNKPRDMLKISAKGTVPLLVLPNGDYLDESLEIMVWALNQHDPNHLLLEDDPHHFADMLSLIAKFDSKFIPALERYKAAARYHDLDIELRRHQCEILLKDLEQRLCKTPFIMGQHPSLVDYALLPFIRQFSKVERHWYLESPYPLIRQWLTVHFQNPAFSLVMKQYDKWSDSHDFHKTVLCNHSSD</sequence>
<dbReference type="InterPro" id="IPR040079">
    <property type="entry name" value="Glutathione_S-Trfase"/>
</dbReference>
<dbReference type="SUPFAM" id="SSF47616">
    <property type="entry name" value="GST C-terminal domain-like"/>
    <property type="match status" value="1"/>
</dbReference>
<comment type="caution">
    <text evidence="1">The sequence shown here is derived from an EMBL/GenBank/DDBJ whole genome shotgun (WGS) entry which is preliminary data.</text>
</comment>
<dbReference type="InterPro" id="IPR010987">
    <property type="entry name" value="Glutathione-S-Trfase_C-like"/>
</dbReference>
<dbReference type="GO" id="GO:0016740">
    <property type="term" value="F:transferase activity"/>
    <property type="evidence" value="ECO:0007669"/>
    <property type="project" value="UniProtKB-KW"/>
</dbReference>
<dbReference type="PANTHER" id="PTHR43968:SF6">
    <property type="entry name" value="GLUTATHIONE S-TRANSFERASE OMEGA"/>
    <property type="match status" value="1"/>
</dbReference>
<dbReference type="AlphaFoldDB" id="A0A7Y7QBR7"/>
<dbReference type="RefSeq" id="WP_106340175.1">
    <property type="nucleotide sequence ID" value="NZ_JABWTP010000124.1"/>
</dbReference>
<dbReference type="PROSITE" id="PS50405">
    <property type="entry name" value="GST_CTER"/>
    <property type="match status" value="1"/>
</dbReference>
<dbReference type="PANTHER" id="PTHR43968">
    <property type="match status" value="1"/>
</dbReference>
<dbReference type="Gene3D" id="3.40.30.10">
    <property type="entry name" value="Glutaredoxin"/>
    <property type="match status" value="1"/>
</dbReference>
<dbReference type="InterPro" id="IPR036282">
    <property type="entry name" value="Glutathione-S-Trfase_C_sf"/>
</dbReference>
<accession>A0A7Y7QBR7</accession>
<evidence type="ECO:0000313" key="1">
    <source>
        <dbReference type="EMBL" id="NVO99159.1"/>
    </source>
</evidence>
<dbReference type="SFLD" id="SFLDS00019">
    <property type="entry name" value="Glutathione_Transferase_(cytos"/>
    <property type="match status" value="1"/>
</dbReference>
<dbReference type="InterPro" id="IPR004045">
    <property type="entry name" value="Glutathione_S-Trfase_N"/>
</dbReference>
<evidence type="ECO:0000313" key="2">
    <source>
        <dbReference type="Proteomes" id="UP000533429"/>
    </source>
</evidence>
<gene>
    <name evidence="1" type="ORF">HWA77_02920</name>
</gene>